<dbReference type="Gene3D" id="3.40.190.10">
    <property type="entry name" value="Periplasmic binding protein-like II"/>
    <property type="match status" value="1"/>
</dbReference>
<reference evidence="6" key="1">
    <citation type="submission" date="2023-08" db="EMBL/GenBank/DDBJ databases">
        <title>Functional and genomic diversity of the sorghum phyllosphere microbiome.</title>
        <authorList>
            <person name="Shade A."/>
        </authorList>
    </citation>
    <scope>NUCLEOTIDE SEQUENCE</scope>
    <source>
        <strain evidence="6">SORGH_AS_0974</strain>
    </source>
</reference>
<accession>A0AAJ2B786</accession>
<keyword evidence="3" id="KW-0813">Transport</keyword>
<name>A0AAJ2B786_9HYPH</name>
<dbReference type="PANTHER" id="PTHR30290">
    <property type="entry name" value="PERIPLASMIC BINDING COMPONENT OF ABC TRANSPORTER"/>
    <property type="match status" value="1"/>
</dbReference>
<evidence type="ECO:0000256" key="2">
    <source>
        <dbReference type="ARBA" id="ARBA00005695"/>
    </source>
</evidence>
<evidence type="ECO:0000256" key="1">
    <source>
        <dbReference type="ARBA" id="ARBA00004418"/>
    </source>
</evidence>
<dbReference type="Proteomes" id="UP001255601">
    <property type="component" value="Unassembled WGS sequence"/>
</dbReference>
<evidence type="ECO:0000313" key="7">
    <source>
        <dbReference type="Proteomes" id="UP001255601"/>
    </source>
</evidence>
<dbReference type="InterPro" id="IPR039424">
    <property type="entry name" value="SBP_5"/>
</dbReference>
<dbReference type="GO" id="GO:0015833">
    <property type="term" value="P:peptide transport"/>
    <property type="evidence" value="ECO:0007669"/>
    <property type="project" value="TreeGrafter"/>
</dbReference>
<protein>
    <submittedName>
        <fullName evidence="6">Peptide/nickel transport system substrate-binding protein</fullName>
    </submittedName>
</protein>
<comment type="similarity">
    <text evidence="2">Belongs to the bacterial solute-binding protein 5 family.</text>
</comment>
<dbReference type="GO" id="GO:1904680">
    <property type="term" value="F:peptide transmembrane transporter activity"/>
    <property type="evidence" value="ECO:0007669"/>
    <property type="project" value="TreeGrafter"/>
</dbReference>
<dbReference type="EMBL" id="JAVIZC010000001">
    <property type="protein sequence ID" value="MDR6100695.1"/>
    <property type="molecule type" value="Genomic_DNA"/>
</dbReference>
<dbReference type="GO" id="GO:0043190">
    <property type="term" value="C:ATP-binding cassette (ABC) transporter complex"/>
    <property type="evidence" value="ECO:0007669"/>
    <property type="project" value="InterPro"/>
</dbReference>
<evidence type="ECO:0000256" key="4">
    <source>
        <dbReference type="ARBA" id="ARBA00022729"/>
    </source>
</evidence>
<organism evidence="6 7">
    <name type="scientific">Agrobacterium larrymoorei</name>
    <dbReference type="NCBI Taxonomy" id="160699"/>
    <lineage>
        <taxon>Bacteria</taxon>
        <taxon>Pseudomonadati</taxon>
        <taxon>Pseudomonadota</taxon>
        <taxon>Alphaproteobacteria</taxon>
        <taxon>Hyphomicrobiales</taxon>
        <taxon>Rhizobiaceae</taxon>
        <taxon>Rhizobium/Agrobacterium group</taxon>
        <taxon>Agrobacterium</taxon>
    </lineage>
</organism>
<feature type="domain" description="Solute-binding protein family 5" evidence="5">
    <location>
        <begin position="125"/>
        <end position="510"/>
    </location>
</feature>
<dbReference type="PANTHER" id="PTHR30290:SF65">
    <property type="entry name" value="MONOACYL PHOSPHATIDYLINOSITOL TETRAMANNOSIDE-BINDING PROTEIN LPQW-RELATED"/>
    <property type="match status" value="1"/>
</dbReference>
<gene>
    <name evidence="6" type="ORF">QE369_000873</name>
</gene>
<proteinExistence type="inferred from homology"/>
<comment type="subcellular location">
    <subcellularLocation>
        <location evidence="1">Periplasm</location>
    </subcellularLocation>
</comment>
<dbReference type="AlphaFoldDB" id="A0AAJ2B786"/>
<keyword evidence="4" id="KW-0732">Signal</keyword>
<dbReference type="Gene3D" id="3.10.105.10">
    <property type="entry name" value="Dipeptide-binding Protein, Domain 3"/>
    <property type="match status" value="1"/>
</dbReference>
<dbReference type="FunFam" id="3.10.105.10:FF:000006">
    <property type="entry name" value="Peptide ABC transporter substrate-binding protein"/>
    <property type="match status" value="1"/>
</dbReference>
<comment type="caution">
    <text evidence="6">The sequence shown here is derived from an EMBL/GenBank/DDBJ whole genome shotgun (WGS) entry which is preliminary data.</text>
</comment>
<evidence type="ECO:0000259" key="5">
    <source>
        <dbReference type="Pfam" id="PF00496"/>
    </source>
</evidence>
<dbReference type="InterPro" id="IPR030678">
    <property type="entry name" value="Peptide/Ni-bd"/>
</dbReference>
<sequence>MNFININHIVKKYIAQISRNETVENENGINSKKGEITMIKRSVLYAGTMAAAILAGSVAHAERGSDGELKILFWQAVSTLNPYLSGGTKEEYSSSMIIEPLARYNEKGELVPTLVTEIPTLENGGVAKDLLSMTWKLKSDVKWSDGTPFTADDVVFTWKYCTAPDGGCAQKAQYEGVKNVEAIDPHTVKITFTEPKPYPYSAFIGAQSPVIQKKQFENCVGPAAPGCTSANFGPIGTGPFVVKDFKPNDVITYVANPNYRDPAKPAFATVTLKGGGDAASAARAVLETGEFDYAWNMQVEPEVLATMVAAGKGKLVTAFGTNVERIVLNWYNPDPALGDKRSTKEAGPHQALSDPAVRRALALAIDRDIIDEAGYGEAGKPTCNIVPAPEAFNSTKNDSWCLKQDIEGANKLLDDAGWVKGPDGIRAKNGVKLSFLYQTSTNSVRQAVQELVKDMWSQIGVGAELRNISASVFFGGDPASPDTFQKFYADVEMYTNNFSGTDPEKYLAEWMCNNIPAPANGWQGQNIPRYCNPKYDELVAVLSKTADPAKREEISKQLNDMLTEEGAHIPLIHRGNVSSHSLTLEGVKINGWDSELWNIADWSRKK</sequence>
<dbReference type="CDD" id="cd08513">
    <property type="entry name" value="PBP2_thermophilic_Hb8_like"/>
    <property type="match status" value="1"/>
</dbReference>
<dbReference type="Pfam" id="PF00496">
    <property type="entry name" value="SBP_bac_5"/>
    <property type="match status" value="1"/>
</dbReference>
<dbReference type="SUPFAM" id="SSF53850">
    <property type="entry name" value="Periplasmic binding protein-like II"/>
    <property type="match status" value="1"/>
</dbReference>
<dbReference type="GO" id="GO:0030288">
    <property type="term" value="C:outer membrane-bounded periplasmic space"/>
    <property type="evidence" value="ECO:0007669"/>
    <property type="project" value="UniProtKB-ARBA"/>
</dbReference>
<dbReference type="PIRSF" id="PIRSF002741">
    <property type="entry name" value="MppA"/>
    <property type="match status" value="1"/>
</dbReference>
<dbReference type="InterPro" id="IPR000914">
    <property type="entry name" value="SBP_5_dom"/>
</dbReference>
<evidence type="ECO:0000313" key="6">
    <source>
        <dbReference type="EMBL" id="MDR6100695.1"/>
    </source>
</evidence>
<evidence type="ECO:0000256" key="3">
    <source>
        <dbReference type="ARBA" id="ARBA00022448"/>
    </source>
</evidence>